<dbReference type="PIRSF" id="PIRSF002825">
    <property type="entry name" value="CfbpA"/>
    <property type="match status" value="1"/>
</dbReference>
<dbReference type="OrthoDB" id="366726at2"/>
<name>A0A7T4JUV9_9CORY</name>
<dbReference type="GO" id="GO:0030975">
    <property type="term" value="F:thiamine binding"/>
    <property type="evidence" value="ECO:0007669"/>
    <property type="project" value="TreeGrafter"/>
</dbReference>
<evidence type="ECO:0000256" key="2">
    <source>
        <dbReference type="PIRSR" id="PIRSR002825-1"/>
    </source>
</evidence>
<feature type="chain" id="PRO_5038952564" evidence="4">
    <location>
        <begin position="20"/>
        <end position="355"/>
    </location>
</feature>
<feature type="binding site" evidence="2">
    <location>
        <position position="249"/>
    </location>
    <ligand>
        <name>Fe cation</name>
        <dbReference type="ChEBI" id="CHEBI:24875"/>
    </ligand>
</feature>
<evidence type="ECO:0000256" key="3">
    <source>
        <dbReference type="SAM" id="MobiDB-lite"/>
    </source>
</evidence>
<keyword evidence="2" id="KW-0408">Iron</keyword>
<proteinExistence type="predicted"/>
<protein>
    <submittedName>
        <fullName evidence="5">ABC transporter substrate-binding protein</fullName>
    </submittedName>
</protein>
<evidence type="ECO:0000256" key="1">
    <source>
        <dbReference type="ARBA" id="ARBA00022729"/>
    </source>
</evidence>
<evidence type="ECO:0000313" key="5">
    <source>
        <dbReference type="EMBL" id="QQB46263.1"/>
    </source>
</evidence>
<reference evidence="5 6" key="1">
    <citation type="submission" date="2020-12" db="EMBL/GenBank/DDBJ databases">
        <title>FDA dAtabase for Regulatory Grade micrObial Sequences (FDA-ARGOS): Supporting development and validation of Infectious Disease Dx tests.</title>
        <authorList>
            <person name="Sproer C."/>
            <person name="Gronow S."/>
            <person name="Severitt S."/>
            <person name="Schroder I."/>
            <person name="Tallon L."/>
            <person name="Sadzewicz L."/>
            <person name="Zhao X."/>
            <person name="Boylan J."/>
            <person name="Ott S."/>
            <person name="Bowen H."/>
            <person name="Vavikolanu K."/>
            <person name="Mehta A."/>
            <person name="Aluvathingal J."/>
            <person name="Nadendla S."/>
            <person name="Lowell S."/>
            <person name="Myers T."/>
            <person name="Yan Y."/>
            <person name="Sichtig H."/>
        </authorList>
    </citation>
    <scope>NUCLEOTIDE SEQUENCE [LARGE SCALE GENOMIC DNA]</scope>
    <source>
        <strain evidence="5 6">FDAARGOS_1053</strain>
    </source>
</reference>
<dbReference type="PROSITE" id="PS51257">
    <property type="entry name" value="PROKAR_LIPOPROTEIN"/>
    <property type="match status" value="1"/>
</dbReference>
<dbReference type="InterPro" id="IPR026045">
    <property type="entry name" value="Ferric-bd"/>
</dbReference>
<dbReference type="GO" id="GO:0030976">
    <property type="term" value="F:thiamine pyrophosphate binding"/>
    <property type="evidence" value="ECO:0007669"/>
    <property type="project" value="TreeGrafter"/>
</dbReference>
<dbReference type="PANTHER" id="PTHR30006">
    <property type="entry name" value="THIAMINE-BINDING PERIPLASMIC PROTEIN-RELATED"/>
    <property type="match status" value="1"/>
</dbReference>
<keyword evidence="1 4" id="KW-0732">Signal</keyword>
<dbReference type="Pfam" id="PF13343">
    <property type="entry name" value="SBP_bac_6"/>
    <property type="match status" value="1"/>
</dbReference>
<evidence type="ECO:0000256" key="4">
    <source>
        <dbReference type="SAM" id="SignalP"/>
    </source>
</evidence>
<organism evidence="5 6">
    <name type="scientific">Corynebacterium glucuronolyticum</name>
    <dbReference type="NCBI Taxonomy" id="39791"/>
    <lineage>
        <taxon>Bacteria</taxon>
        <taxon>Bacillati</taxon>
        <taxon>Actinomycetota</taxon>
        <taxon>Actinomycetes</taxon>
        <taxon>Mycobacteriales</taxon>
        <taxon>Corynebacteriaceae</taxon>
        <taxon>Corynebacterium</taxon>
    </lineage>
</organism>
<dbReference type="AlphaFoldDB" id="A0A7T4JUV9"/>
<dbReference type="RefSeq" id="WP_070741106.1">
    <property type="nucleotide sequence ID" value="NZ_CP066007.1"/>
</dbReference>
<dbReference type="Proteomes" id="UP000596145">
    <property type="component" value="Chromosome"/>
</dbReference>
<dbReference type="GO" id="GO:0015888">
    <property type="term" value="P:thiamine transport"/>
    <property type="evidence" value="ECO:0007669"/>
    <property type="project" value="TreeGrafter"/>
</dbReference>
<feature type="signal peptide" evidence="4">
    <location>
        <begin position="1"/>
        <end position="19"/>
    </location>
</feature>
<dbReference type="GO" id="GO:0030288">
    <property type="term" value="C:outer membrane-bounded periplasmic space"/>
    <property type="evidence" value="ECO:0007669"/>
    <property type="project" value="TreeGrafter"/>
</dbReference>
<evidence type="ECO:0000313" key="6">
    <source>
        <dbReference type="Proteomes" id="UP000596145"/>
    </source>
</evidence>
<feature type="region of interest" description="Disordered" evidence="3">
    <location>
        <begin position="29"/>
        <end position="48"/>
    </location>
</feature>
<keyword evidence="2" id="KW-0479">Metal-binding</keyword>
<dbReference type="SUPFAM" id="SSF53850">
    <property type="entry name" value="Periplasmic binding protein-like II"/>
    <property type="match status" value="1"/>
</dbReference>
<dbReference type="Gene3D" id="3.40.190.10">
    <property type="entry name" value="Periplasmic binding protein-like II"/>
    <property type="match status" value="2"/>
</dbReference>
<dbReference type="GeneID" id="92759456"/>
<dbReference type="PANTHER" id="PTHR30006:SF2">
    <property type="entry name" value="ABC TRANSPORTER SUBSTRATE-BINDING PROTEIN"/>
    <property type="match status" value="1"/>
</dbReference>
<feature type="compositionally biased region" description="Low complexity" evidence="3">
    <location>
        <begin position="29"/>
        <end position="45"/>
    </location>
</feature>
<sequence>MKKNKIVGLIAGIASSALVLTGCGSVETSETSSASEGGAGTSSSEWQAPEGLTGEISYYSANPQGLTDALVEEFEQKTGVKVNVYADTTGKITARIKAEEANPQADIIYLASWSAASKQAESGALEEYTPEGSDAVHDKWVSPTGQFIGRDGSALALVVNTEATDGKPTDWKDLADEQYKDQVIMPDPRESGTAADLIAAMVSKWGEDKTWELFDSLFANGMVVQGANGPALDAVKSGSKAVVFGGVDYSAYSGQQKGEPLEVIIPASGTTITPRPVMIMKSSDNKEAAEAFADFMFSKEAQEISASKNMIPGREDVEAKAGPNYSEITQFSDDWDTIVDSSADIRDKFVERYLK</sequence>
<gene>
    <name evidence="5" type="ORF">I6I10_12625</name>
</gene>
<dbReference type="EMBL" id="CP066007">
    <property type="protein sequence ID" value="QQB46263.1"/>
    <property type="molecule type" value="Genomic_DNA"/>
</dbReference>
<dbReference type="GO" id="GO:0046872">
    <property type="term" value="F:metal ion binding"/>
    <property type="evidence" value="ECO:0007669"/>
    <property type="project" value="UniProtKB-KW"/>
</dbReference>
<dbReference type="CDD" id="cd13547">
    <property type="entry name" value="PBP2_Fbp_like_2"/>
    <property type="match status" value="1"/>
</dbReference>
<accession>A0A7T4JUV9</accession>